<reference evidence="1" key="4">
    <citation type="submission" date="2019-03" db="UniProtKB">
        <authorList>
            <consortium name="EnsemblPlants"/>
        </authorList>
    </citation>
    <scope>IDENTIFICATION</scope>
</reference>
<protein>
    <submittedName>
        <fullName evidence="1">Uncharacterized protein</fullName>
    </submittedName>
</protein>
<accession>A0A453EH02</accession>
<reference evidence="2" key="1">
    <citation type="journal article" date="2014" name="Science">
        <title>Ancient hybridizations among the ancestral genomes of bread wheat.</title>
        <authorList>
            <consortium name="International Wheat Genome Sequencing Consortium,"/>
            <person name="Marcussen T."/>
            <person name="Sandve S.R."/>
            <person name="Heier L."/>
            <person name="Spannagl M."/>
            <person name="Pfeifer M."/>
            <person name="Jakobsen K.S."/>
            <person name="Wulff B.B."/>
            <person name="Steuernagel B."/>
            <person name="Mayer K.F."/>
            <person name="Olsen O.A."/>
        </authorList>
    </citation>
    <scope>NUCLEOTIDE SEQUENCE [LARGE SCALE GENOMIC DNA]</scope>
    <source>
        <strain evidence="2">cv. AL8/78</strain>
    </source>
</reference>
<keyword evidence="2" id="KW-1185">Reference proteome</keyword>
<evidence type="ECO:0000313" key="1">
    <source>
        <dbReference type="EnsemblPlants" id="AET3Gv20338900.20"/>
    </source>
</evidence>
<proteinExistence type="predicted"/>
<organism evidence="1 2">
    <name type="scientific">Aegilops tauschii subsp. strangulata</name>
    <name type="common">Goatgrass</name>
    <dbReference type="NCBI Taxonomy" id="200361"/>
    <lineage>
        <taxon>Eukaryota</taxon>
        <taxon>Viridiplantae</taxon>
        <taxon>Streptophyta</taxon>
        <taxon>Embryophyta</taxon>
        <taxon>Tracheophyta</taxon>
        <taxon>Spermatophyta</taxon>
        <taxon>Magnoliopsida</taxon>
        <taxon>Liliopsida</taxon>
        <taxon>Poales</taxon>
        <taxon>Poaceae</taxon>
        <taxon>BOP clade</taxon>
        <taxon>Pooideae</taxon>
        <taxon>Triticodae</taxon>
        <taxon>Triticeae</taxon>
        <taxon>Triticinae</taxon>
        <taxon>Aegilops</taxon>
    </lineage>
</organism>
<name>A0A453EH02_AEGTS</name>
<reference evidence="1" key="5">
    <citation type="journal article" date="2021" name="G3 (Bethesda)">
        <title>Aegilops tauschii genome assembly Aet v5.0 features greater sequence contiguity and improved annotation.</title>
        <authorList>
            <person name="Wang L."/>
            <person name="Zhu T."/>
            <person name="Rodriguez J.C."/>
            <person name="Deal K.R."/>
            <person name="Dubcovsky J."/>
            <person name="McGuire P.E."/>
            <person name="Lux T."/>
            <person name="Spannagl M."/>
            <person name="Mayer K.F.X."/>
            <person name="Baldrich P."/>
            <person name="Meyers B.C."/>
            <person name="Huo N."/>
            <person name="Gu Y.Q."/>
            <person name="Zhou H."/>
            <person name="Devos K.M."/>
            <person name="Bennetzen J.L."/>
            <person name="Unver T."/>
            <person name="Budak H."/>
            <person name="Gulick P.J."/>
            <person name="Galiba G."/>
            <person name="Kalapos B."/>
            <person name="Nelson D.R."/>
            <person name="Li P."/>
            <person name="You F.M."/>
            <person name="Luo M.C."/>
            <person name="Dvorak J."/>
        </authorList>
    </citation>
    <scope>NUCLEOTIDE SEQUENCE [LARGE SCALE GENOMIC DNA]</scope>
    <source>
        <strain evidence="1">cv. AL8/78</strain>
    </source>
</reference>
<sequence length="48" mass="5399">MGFFFCICSNLNSHTDQCMRDDAGCTHTGISLKRKQSKTPNRDNGTNF</sequence>
<dbReference type="AlphaFoldDB" id="A0A453EH02"/>
<reference evidence="1" key="3">
    <citation type="journal article" date="2017" name="Nature">
        <title>Genome sequence of the progenitor of the wheat D genome Aegilops tauschii.</title>
        <authorList>
            <person name="Luo M.C."/>
            <person name="Gu Y.Q."/>
            <person name="Puiu D."/>
            <person name="Wang H."/>
            <person name="Twardziok S.O."/>
            <person name="Deal K.R."/>
            <person name="Huo N."/>
            <person name="Zhu T."/>
            <person name="Wang L."/>
            <person name="Wang Y."/>
            <person name="McGuire P.E."/>
            <person name="Liu S."/>
            <person name="Long H."/>
            <person name="Ramasamy R.K."/>
            <person name="Rodriguez J.C."/>
            <person name="Van S.L."/>
            <person name="Yuan L."/>
            <person name="Wang Z."/>
            <person name="Xia Z."/>
            <person name="Xiao L."/>
            <person name="Anderson O.D."/>
            <person name="Ouyang S."/>
            <person name="Liang Y."/>
            <person name="Zimin A.V."/>
            <person name="Pertea G."/>
            <person name="Qi P."/>
            <person name="Bennetzen J.L."/>
            <person name="Dai X."/>
            <person name="Dawson M.W."/>
            <person name="Muller H.G."/>
            <person name="Kugler K."/>
            <person name="Rivarola-Duarte L."/>
            <person name="Spannagl M."/>
            <person name="Mayer K.F.X."/>
            <person name="Lu F.H."/>
            <person name="Bevan M.W."/>
            <person name="Leroy P."/>
            <person name="Li P."/>
            <person name="You F.M."/>
            <person name="Sun Q."/>
            <person name="Liu Z."/>
            <person name="Lyons E."/>
            <person name="Wicker T."/>
            <person name="Salzberg S.L."/>
            <person name="Devos K.M."/>
            <person name="Dvorak J."/>
        </authorList>
    </citation>
    <scope>NUCLEOTIDE SEQUENCE [LARGE SCALE GENOMIC DNA]</scope>
    <source>
        <strain evidence="1">cv. AL8/78</strain>
    </source>
</reference>
<reference evidence="2" key="2">
    <citation type="journal article" date="2017" name="Nat. Plants">
        <title>The Aegilops tauschii genome reveals multiple impacts of transposons.</title>
        <authorList>
            <person name="Zhao G."/>
            <person name="Zou C."/>
            <person name="Li K."/>
            <person name="Wang K."/>
            <person name="Li T."/>
            <person name="Gao L."/>
            <person name="Zhang X."/>
            <person name="Wang H."/>
            <person name="Yang Z."/>
            <person name="Liu X."/>
            <person name="Jiang W."/>
            <person name="Mao L."/>
            <person name="Kong X."/>
            <person name="Jiao Y."/>
            <person name="Jia J."/>
        </authorList>
    </citation>
    <scope>NUCLEOTIDE SEQUENCE [LARGE SCALE GENOMIC DNA]</scope>
    <source>
        <strain evidence="2">cv. AL8/78</strain>
    </source>
</reference>
<dbReference type="EnsemblPlants" id="AET3Gv20338900.20">
    <property type="protein sequence ID" value="AET3Gv20338900.20"/>
    <property type="gene ID" value="AET3Gv20338900"/>
</dbReference>
<dbReference type="Proteomes" id="UP000015105">
    <property type="component" value="Chromosome 3D"/>
</dbReference>
<evidence type="ECO:0000313" key="2">
    <source>
        <dbReference type="Proteomes" id="UP000015105"/>
    </source>
</evidence>
<dbReference type="Gramene" id="AET3Gv20338900.20">
    <property type="protein sequence ID" value="AET3Gv20338900.20"/>
    <property type="gene ID" value="AET3Gv20338900"/>
</dbReference>